<evidence type="ECO:0000313" key="2">
    <source>
        <dbReference type="EMBL" id="PXW75095.1"/>
    </source>
</evidence>
<dbReference type="OrthoDB" id="7472950at2"/>
<dbReference type="RefSeq" id="WP_110298847.1">
    <property type="nucleotide sequence ID" value="NZ_QJJM01000007.1"/>
</dbReference>
<dbReference type="Proteomes" id="UP000248014">
    <property type="component" value="Unassembled WGS sequence"/>
</dbReference>
<sequence length="247" mass="25314">MASQPAEFSIANVFSNTFGVIVRNAALFLGLSLVIVGLPQLGMGLFVSPGVADPATVFLSPALMLSSVAGYFVFLFLSIILQASLIVASANDLAGKPVNFGECVSRAIAKLLPLIGLGIVVAIGISIGLVMLIIPGVILYLMWMVAVPALMVENLSVAEALSRSAALTKGSRLKLLGLIIVFFIFSMIIAIPIGVISMISASLSVVSSALLSTVSAAVGAAGIAAIYLELRGTKEGASSEELASVFA</sequence>
<keyword evidence="1" id="KW-1133">Transmembrane helix</keyword>
<organism evidence="2 3">
    <name type="scientific">Blastomonas natatoria</name>
    <dbReference type="NCBI Taxonomy" id="34015"/>
    <lineage>
        <taxon>Bacteria</taxon>
        <taxon>Pseudomonadati</taxon>
        <taxon>Pseudomonadota</taxon>
        <taxon>Alphaproteobacteria</taxon>
        <taxon>Sphingomonadales</taxon>
        <taxon>Sphingomonadaceae</taxon>
        <taxon>Blastomonas</taxon>
    </lineage>
</organism>
<keyword evidence="1" id="KW-0472">Membrane</keyword>
<feature type="transmembrane region" description="Helical" evidence="1">
    <location>
        <begin position="173"/>
        <end position="199"/>
    </location>
</feature>
<dbReference type="EMBL" id="QJJM01000007">
    <property type="protein sequence ID" value="PXW75095.1"/>
    <property type="molecule type" value="Genomic_DNA"/>
</dbReference>
<accession>A0A2V3V4E4</accession>
<dbReference type="AlphaFoldDB" id="A0A2V3V4E4"/>
<evidence type="ECO:0000313" key="3">
    <source>
        <dbReference type="Proteomes" id="UP000248014"/>
    </source>
</evidence>
<evidence type="ECO:0000256" key="1">
    <source>
        <dbReference type="SAM" id="Phobius"/>
    </source>
</evidence>
<comment type="caution">
    <text evidence="2">The sequence shown here is derived from an EMBL/GenBank/DDBJ whole genome shotgun (WGS) entry which is preliminary data.</text>
</comment>
<evidence type="ECO:0008006" key="4">
    <source>
        <dbReference type="Google" id="ProtNLM"/>
    </source>
</evidence>
<reference evidence="2 3" key="1">
    <citation type="submission" date="2018-05" db="EMBL/GenBank/DDBJ databases">
        <title>Genomic Encyclopedia of Type Strains, Phase IV (KMG-IV): sequencing the most valuable type-strain genomes for metagenomic binning, comparative biology and taxonomic classification.</title>
        <authorList>
            <person name="Goeker M."/>
        </authorList>
    </citation>
    <scope>NUCLEOTIDE SEQUENCE [LARGE SCALE GENOMIC DNA]</scope>
    <source>
        <strain evidence="2 3">DSM 3183</strain>
    </source>
</reference>
<feature type="transmembrane region" description="Helical" evidence="1">
    <location>
        <begin position="68"/>
        <end position="90"/>
    </location>
</feature>
<keyword evidence="3" id="KW-1185">Reference proteome</keyword>
<feature type="transmembrane region" description="Helical" evidence="1">
    <location>
        <begin position="25"/>
        <end position="48"/>
    </location>
</feature>
<gene>
    <name evidence="2" type="ORF">C7451_10764</name>
</gene>
<feature type="transmembrane region" description="Helical" evidence="1">
    <location>
        <begin position="205"/>
        <end position="228"/>
    </location>
</feature>
<feature type="transmembrane region" description="Helical" evidence="1">
    <location>
        <begin position="140"/>
        <end position="161"/>
    </location>
</feature>
<proteinExistence type="predicted"/>
<name>A0A2V3V4E4_9SPHN</name>
<keyword evidence="1" id="KW-0812">Transmembrane</keyword>
<feature type="transmembrane region" description="Helical" evidence="1">
    <location>
        <begin position="111"/>
        <end position="134"/>
    </location>
</feature>
<protein>
    <recommendedName>
        <fullName evidence="4">Glycerophosphoryl diester phosphodiesterase family protein</fullName>
    </recommendedName>
</protein>